<dbReference type="Gene3D" id="3.40.630.30">
    <property type="match status" value="1"/>
</dbReference>
<protein>
    <recommendedName>
        <fullName evidence="1">BioF2-like acetyltransferase domain-containing protein</fullName>
    </recommendedName>
</protein>
<dbReference type="OrthoDB" id="4700839at2"/>
<dbReference type="InterPro" id="IPR038740">
    <property type="entry name" value="BioF2-like_GNAT_dom"/>
</dbReference>
<dbReference type="EMBL" id="CP036268">
    <property type="protein sequence ID" value="QDT38633.1"/>
    <property type="molecule type" value="Genomic_DNA"/>
</dbReference>
<evidence type="ECO:0000313" key="3">
    <source>
        <dbReference type="Proteomes" id="UP000317318"/>
    </source>
</evidence>
<name>A0A517R475_9PLAN</name>
<evidence type="ECO:0000313" key="2">
    <source>
        <dbReference type="EMBL" id="QDT38633.1"/>
    </source>
</evidence>
<dbReference type="AlphaFoldDB" id="A0A517R475"/>
<dbReference type="InterPro" id="IPR016181">
    <property type="entry name" value="Acyl_CoA_acyltransferase"/>
</dbReference>
<gene>
    <name evidence="2" type="ORF">Pan189_30280</name>
</gene>
<reference evidence="2 3" key="1">
    <citation type="submission" date="2019-02" db="EMBL/GenBank/DDBJ databases">
        <title>Deep-cultivation of Planctomycetes and their phenomic and genomic characterization uncovers novel biology.</title>
        <authorList>
            <person name="Wiegand S."/>
            <person name="Jogler M."/>
            <person name="Boedeker C."/>
            <person name="Pinto D."/>
            <person name="Vollmers J."/>
            <person name="Rivas-Marin E."/>
            <person name="Kohn T."/>
            <person name="Peeters S.H."/>
            <person name="Heuer A."/>
            <person name="Rast P."/>
            <person name="Oberbeckmann S."/>
            <person name="Bunk B."/>
            <person name="Jeske O."/>
            <person name="Meyerdierks A."/>
            <person name="Storesund J.E."/>
            <person name="Kallscheuer N."/>
            <person name="Luecker S."/>
            <person name="Lage O.M."/>
            <person name="Pohl T."/>
            <person name="Merkel B.J."/>
            <person name="Hornburger P."/>
            <person name="Mueller R.-W."/>
            <person name="Bruemmer F."/>
            <person name="Labrenz M."/>
            <person name="Spormann A.M."/>
            <person name="Op den Camp H."/>
            <person name="Overmann J."/>
            <person name="Amann R."/>
            <person name="Jetten M.S.M."/>
            <person name="Mascher T."/>
            <person name="Medema M.H."/>
            <person name="Devos D.P."/>
            <person name="Kaster A.-K."/>
            <person name="Ovreas L."/>
            <person name="Rohde M."/>
            <person name="Galperin M.Y."/>
            <person name="Jogler C."/>
        </authorList>
    </citation>
    <scope>NUCLEOTIDE SEQUENCE [LARGE SCALE GENOMIC DNA]</scope>
    <source>
        <strain evidence="2 3">Pan189</strain>
    </source>
</reference>
<dbReference type="RefSeq" id="WP_145364722.1">
    <property type="nucleotide sequence ID" value="NZ_CP036268.1"/>
</dbReference>
<proteinExistence type="predicted"/>
<dbReference type="Pfam" id="PF13480">
    <property type="entry name" value="Acetyltransf_6"/>
    <property type="match status" value="1"/>
</dbReference>
<evidence type="ECO:0000259" key="1">
    <source>
        <dbReference type="Pfam" id="PF13480"/>
    </source>
</evidence>
<dbReference type="KEGG" id="svp:Pan189_30280"/>
<feature type="domain" description="BioF2-like acetyltransferase" evidence="1">
    <location>
        <begin position="160"/>
        <end position="297"/>
    </location>
</feature>
<accession>A0A517R475</accession>
<dbReference type="SUPFAM" id="SSF55729">
    <property type="entry name" value="Acyl-CoA N-acyltransferases (Nat)"/>
    <property type="match status" value="1"/>
</dbReference>
<keyword evidence="3" id="KW-1185">Reference proteome</keyword>
<dbReference type="Proteomes" id="UP000317318">
    <property type="component" value="Chromosome"/>
</dbReference>
<organism evidence="2 3">
    <name type="scientific">Stratiformator vulcanicus</name>
    <dbReference type="NCBI Taxonomy" id="2527980"/>
    <lineage>
        <taxon>Bacteria</taxon>
        <taxon>Pseudomonadati</taxon>
        <taxon>Planctomycetota</taxon>
        <taxon>Planctomycetia</taxon>
        <taxon>Planctomycetales</taxon>
        <taxon>Planctomycetaceae</taxon>
        <taxon>Stratiformator</taxon>
    </lineage>
</organism>
<sequence length="358" mass="40417">MLSRIEIIEARHLDADHCAAWNAIRSSSHEFDSPYFHPEFTKAVGAVRSDVFVAVIERYGQPVAFFPFQRSLFGQGRPVGGRLNDSHGIVASADFNCDWRVLLRACGLKKVEFSHLVGRQSTFDRGVVSEMRVRSLDLKDGYDAYRARIQDRGCRTVKQSAQKLRKMVRELGPVHFTLCGSPDGILSQLMSWKSEQYTRTGYTDIFSFGWTKELARRLVQSEGDLRGCVSGLFAGDRLVAAHFGIVCGGVLHYWFPSYNTRYRRYSPGCLLLLETAKRCEELGIHRIDLGKDDTRFKHEFGDRVGYVREGVLRSTAASVAFHRAGKAIGHFIKSSSIGRPARNTAALLRPIKDRMSFR</sequence>